<accession>A0A173MQ12</accession>
<evidence type="ECO:0000313" key="2">
    <source>
        <dbReference type="Proteomes" id="UP000186917"/>
    </source>
</evidence>
<dbReference type="EMBL" id="FTOR01000001">
    <property type="protein sequence ID" value="SIS74715.1"/>
    <property type="molecule type" value="Genomic_DNA"/>
</dbReference>
<name>A0A173MQ12_9BACT</name>
<dbReference type="OrthoDB" id="832921at2"/>
<sequence length="449" mass="49345">MRTLLFIIALTSLFHTTGCTQKASFDLFTYISPAGFSKEIKQTYIAYAQVEKTGSWCQLALYKGVPSQGNIYNDFNAEWKTLVATPNNISTTPAIDTVAKANGWEIASGATHYTFDGGDAIALLTTFSGYNTRLSVLAKTNDKNRMETIYAFLNSIDLQQPATSTNTTPNALNTPSAAIKDGFTFNTTHWDDGWTSTVQPDWVEVSKGSIKVLLHYATPIHAANTDCDVICSAAWNTLVANRYSNMRDYKSAPNVLGSERPYLAQAYVTNSAGATVYVTLFSKGKSGWLEIICPDKASFVNAFGVDIDKINFYTDNKLFDPLQKIAGYNKFAIAQTDFTGKWTNNFGGNTYYANIYTGLSAGMSSYSSNQEFQFSSNQTYSWKIIAANSRNGVSNFAQGKGNGTFKVSDNWHIYFSDIEGKPKTYAAQFLAVKGGRVLLLDGTLFSKAR</sequence>
<proteinExistence type="predicted"/>
<dbReference type="KEGG" id="fln:FLA_5579"/>
<gene>
    <name evidence="1" type="ORF">SAMN05421788_101963</name>
</gene>
<dbReference type="RefSeq" id="WP_076376169.1">
    <property type="nucleotide sequence ID" value="NZ_AP017422.1"/>
</dbReference>
<protein>
    <submittedName>
        <fullName evidence="1">Uncharacterized protein</fullName>
    </submittedName>
</protein>
<dbReference type="Proteomes" id="UP000186917">
    <property type="component" value="Unassembled WGS sequence"/>
</dbReference>
<organism evidence="1 2">
    <name type="scientific">Filimonas lacunae</name>
    <dbReference type="NCBI Taxonomy" id="477680"/>
    <lineage>
        <taxon>Bacteria</taxon>
        <taxon>Pseudomonadati</taxon>
        <taxon>Bacteroidota</taxon>
        <taxon>Chitinophagia</taxon>
        <taxon>Chitinophagales</taxon>
        <taxon>Chitinophagaceae</taxon>
        <taxon>Filimonas</taxon>
    </lineage>
</organism>
<dbReference type="STRING" id="477680.SAMN05421788_101963"/>
<reference evidence="2" key="1">
    <citation type="submission" date="2017-01" db="EMBL/GenBank/DDBJ databases">
        <authorList>
            <person name="Varghese N."/>
            <person name="Submissions S."/>
        </authorList>
    </citation>
    <scope>NUCLEOTIDE SEQUENCE [LARGE SCALE GENOMIC DNA]</scope>
    <source>
        <strain evidence="2">DSM 21054</strain>
    </source>
</reference>
<keyword evidence="2" id="KW-1185">Reference proteome</keyword>
<evidence type="ECO:0000313" key="1">
    <source>
        <dbReference type="EMBL" id="SIS74715.1"/>
    </source>
</evidence>
<dbReference type="AlphaFoldDB" id="A0A173MQ12"/>